<keyword evidence="2" id="KW-1185">Reference proteome</keyword>
<reference evidence="2" key="1">
    <citation type="submission" date="2018-09" db="EMBL/GenBank/DDBJ databases">
        <authorList>
            <person name="Livingstone P.G."/>
            <person name="Whitworth D.E."/>
        </authorList>
    </citation>
    <scope>NUCLEOTIDE SEQUENCE [LARGE SCALE GENOMIC DNA]</scope>
    <source>
        <strain evidence="2">CA040B</strain>
    </source>
</reference>
<proteinExistence type="predicted"/>
<sequence length="79" mass="8894">MFAFAPSHVQPRRLHGRSFLCRHSKDSRLGEEFDAGPVKTRTVDFRMEEARERAGTTVRTSCGAMRGLTPWGGSRVTGW</sequence>
<accession>A0A3A8NIK2</accession>
<gene>
    <name evidence="1" type="ORF">D7X12_11160</name>
</gene>
<dbReference type="AlphaFoldDB" id="A0A3A8NIK2"/>
<evidence type="ECO:0000313" key="1">
    <source>
        <dbReference type="EMBL" id="RKH44236.1"/>
    </source>
</evidence>
<dbReference type="EMBL" id="RAWG01000053">
    <property type="protein sequence ID" value="RKH44236.1"/>
    <property type="molecule type" value="Genomic_DNA"/>
</dbReference>
<name>A0A3A8NIK2_9BACT</name>
<comment type="caution">
    <text evidence="1">The sequence shown here is derived from an EMBL/GenBank/DDBJ whole genome shotgun (WGS) entry which is preliminary data.</text>
</comment>
<dbReference type="Proteomes" id="UP000273405">
    <property type="component" value="Unassembled WGS sequence"/>
</dbReference>
<protein>
    <submittedName>
        <fullName evidence="1">Uncharacterized protein</fullName>
    </submittedName>
</protein>
<organism evidence="1 2">
    <name type="scientific">Corallococcus sicarius</name>
    <dbReference type="NCBI Taxonomy" id="2316726"/>
    <lineage>
        <taxon>Bacteria</taxon>
        <taxon>Pseudomonadati</taxon>
        <taxon>Myxococcota</taxon>
        <taxon>Myxococcia</taxon>
        <taxon>Myxococcales</taxon>
        <taxon>Cystobacterineae</taxon>
        <taxon>Myxococcaceae</taxon>
        <taxon>Corallococcus</taxon>
    </lineage>
</organism>
<evidence type="ECO:0000313" key="2">
    <source>
        <dbReference type="Proteomes" id="UP000273405"/>
    </source>
</evidence>